<dbReference type="SUPFAM" id="SSF55874">
    <property type="entry name" value="ATPase domain of HSP90 chaperone/DNA topoisomerase II/histidine kinase"/>
    <property type="match status" value="1"/>
</dbReference>
<organism evidence="6 7">
    <name type="scientific">Entotheonella factor</name>
    <dbReference type="NCBI Taxonomy" id="1429438"/>
    <lineage>
        <taxon>Bacteria</taxon>
        <taxon>Pseudomonadati</taxon>
        <taxon>Nitrospinota/Tectimicrobiota group</taxon>
        <taxon>Candidatus Tectimicrobiota</taxon>
        <taxon>Candidatus Entotheonellia</taxon>
        <taxon>Candidatus Entotheonellales</taxon>
        <taxon>Candidatus Entotheonellaceae</taxon>
        <taxon>Candidatus Entotheonella</taxon>
    </lineage>
</organism>
<evidence type="ECO:0000259" key="5">
    <source>
        <dbReference type="PROSITE" id="PS50109"/>
    </source>
</evidence>
<dbReference type="SUPFAM" id="SSF55781">
    <property type="entry name" value="GAF domain-like"/>
    <property type="match status" value="1"/>
</dbReference>
<reference evidence="6 7" key="1">
    <citation type="journal article" date="2014" name="Nature">
        <title>An environmental bacterial taxon with a large and distinct metabolic repertoire.</title>
        <authorList>
            <person name="Wilson M.C."/>
            <person name="Mori T."/>
            <person name="Ruckert C."/>
            <person name="Uria A.R."/>
            <person name="Helf M.J."/>
            <person name="Takada K."/>
            <person name="Gernert C."/>
            <person name="Steffens U.A."/>
            <person name="Heycke N."/>
            <person name="Schmitt S."/>
            <person name="Rinke C."/>
            <person name="Helfrich E.J."/>
            <person name="Brachmann A.O."/>
            <person name="Gurgui C."/>
            <person name="Wakimoto T."/>
            <person name="Kracht M."/>
            <person name="Crusemann M."/>
            <person name="Hentschel U."/>
            <person name="Abe I."/>
            <person name="Matsunaga S."/>
            <person name="Kalinowski J."/>
            <person name="Takeyama H."/>
            <person name="Piel J."/>
        </authorList>
    </citation>
    <scope>NUCLEOTIDE SEQUENCE [LARGE SCALE GENOMIC DNA]</scope>
    <source>
        <strain evidence="7">TSY1</strain>
    </source>
</reference>
<dbReference type="InterPro" id="IPR029016">
    <property type="entry name" value="GAF-like_dom_sf"/>
</dbReference>
<evidence type="ECO:0000256" key="3">
    <source>
        <dbReference type="ARBA" id="ARBA00022679"/>
    </source>
</evidence>
<feature type="domain" description="Histidine kinase" evidence="5">
    <location>
        <begin position="453"/>
        <end position="680"/>
    </location>
</feature>
<evidence type="ECO:0000256" key="1">
    <source>
        <dbReference type="ARBA" id="ARBA00000085"/>
    </source>
</evidence>
<name>W4LNY5_ENTF1</name>
<dbReference type="EC" id="2.7.13.3" evidence="2"/>
<dbReference type="Gene3D" id="3.30.450.40">
    <property type="match status" value="1"/>
</dbReference>
<dbReference type="InterPro" id="IPR036097">
    <property type="entry name" value="HisK_dim/P_sf"/>
</dbReference>
<dbReference type="InterPro" id="IPR036890">
    <property type="entry name" value="HATPase_C_sf"/>
</dbReference>
<dbReference type="HOGENOM" id="CLU_404247_0_0_7"/>
<dbReference type="SMART" id="SM00065">
    <property type="entry name" value="GAF"/>
    <property type="match status" value="1"/>
</dbReference>
<dbReference type="InterPro" id="IPR003018">
    <property type="entry name" value="GAF"/>
</dbReference>
<dbReference type="GO" id="GO:0000155">
    <property type="term" value="F:phosphorelay sensor kinase activity"/>
    <property type="evidence" value="ECO:0007669"/>
    <property type="project" value="InterPro"/>
</dbReference>
<dbReference type="PROSITE" id="PS50109">
    <property type="entry name" value="HIS_KIN"/>
    <property type="match status" value="1"/>
</dbReference>
<dbReference type="GO" id="GO:0005886">
    <property type="term" value="C:plasma membrane"/>
    <property type="evidence" value="ECO:0007669"/>
    <property type="project" value="TreeGrafter"/>
</dbReference>
<dbReference type="PANTHER" id="PTHR45569:SF1">
    <property type="entry name" value="SENSOR PROTEIN KDPD"/>
    <property type="match status" value="1"/>
</dbReference>
<evidence type="ECO:0000256" key="4">
    <source>
        <dbReference type="ARBA" id="ARBA00022777"/>
    </source>
</evidence>
<comment type="catalytic activity">
    <reaction evidence="1">
        <text>ATP + protein L-histidine = ADP + protein N-phospho-L-histidine.</text>
        <dbReference type="EC" id="2.7.13.3"/>
    </reaction>
</comment>
<dbReference type="SUPFAM" id="SSF47384">
    <property type="entry name" value="Homodimeric domain of signal transducing histidine kinase"/>
    <property type="match status" value="1"/>
</dbReference>
<keyword evidence="7" id="KW-1185">Reference proteome</keyword>
<dbReference type="SUPFAM" id="SSF52172">
    <property type="entry name" value="CheY-like"/>
    <property type="match status" value="1"/>
</dbReference>
<dbReference type="CDD" id="cd00082">
    <property type="entry name" value="HisKA"/>
    <property type="match status" value="1"/>
</dbReference>
<evidence type="ECO:0000313" key="6">
    <source>
        <dbReference type="EMBL" id="ETW99116.1"/>
    </source>
</evidence>
<evidence type="ECO:0000313" key="7">
    <source>
        <dbReference type="Proteomes" id="UP000019141"/>
    </source>
</evidence>
<sequence>MKALLLITDSPQQRTQFQNLPDETCTLFTAASHDEAMEFLHFTKIDIVVAAFDGRLAPAIPSFEQAKSFHPHCITIFVVPPVPEGVVSDEGEQPGCDFTLRRPYSREELIRTLDQAIEKQRMVEEIASLRHQNTTPPPSAAALQVSNDLSLARIGQILRDFTKAFSTNFDMQSTLDQFLDALSTFLRPSRMSILVRHPHQRIFEIKASRGLVEKVAEQIRLREDEGLARWLMTEARILHRNEAEQAVQGSAGVNVARDMQVLKSAISIPLMASGKLVGILNLGERITGGAYTEDELDIVFSLASQVAVGIQDIELYHAMQTQKIFTEKILRYMSNGLITIDTQEKIRMCNHRAAEIFSMTWAEVLNEDLRSLPSPLGDMLYETLHDGINYHKEEVMVTDKRLPLEVNTYQILDEQLKLVGGAMVFQDMSSYKQLQEERRRANQLDFLNKVAGRMAHEIKNPLVSIRTFIDLMDEHYEEADFRQQFSTVVRQDIHTINVLTDKLVGFAGQIAYHFEHGCVNSILGAIERVLCAETQESSVDFVDTYVPIQSNGGEDKPITLECCEGLPKVQFDAEQLHKALMYIIVFLTQVSESQESIRIVSYQDASLQGDVCISLTGSQVKVEPEEMERLFDPFASEHNTLVDVGPCVSQKIIEEHGGQLEVDYKKNRDLVFVMSLPPAE</sequence>
<dbReference type="PANTHER" id="PTHR45569">
    <property type="entry name" value="SENSOR PROTEIN KDPD"/>
    <property type="match status" value="1"/>
</dbReference>
<dbReference type="InterPro" id="IPR011006">
    <property type="entry name" value="CheY-like_superfamily"/>
</dbReference>
<dbReference type="Gene3D" id="3.30.450.20">
    <property type="entry name" value="PAS domain"/>
    <property type="match status" value="1"/>
</dbReference>
<dbReference type="EMBL" id="AZHW01000482">
    <property type="protein sequence ID" value="ETW99116.1"/>
    <property type="molecule type" value="Genomic_DNA"/>
</dbReference>
<dbReference type="InterPro" id="IPR003661">
    <property type="entry name" value="HisK_dim/P_dom"/>
</dbReference>
<dbReference type="SUPFAM" id="SSF55785">
    <property type="entry name" value="PYP-like sensor domain (PAS domain)"/>
    <property type="match status" value="1"/>
</dbReference>
<proteinExistence type="predicted"/>
<dbReference type="Gene3D" id="1.10.287.130">
    <property type="match status" value="1"/>
</dbReference>
<keyword evidence="3" id="KW-0808">Transferase</keyword>
<dbReference type="AlphaFoldDB" id="W4LNY5"/>
<evidence type="ECO:0000256" key="2">
    <source>
        <dbReference type="ARBA" id="ARBA00012438"/>
    </source>
</evidence>
<protein>
    <recommendedName>
        <fullName evidence="2">histidine kinase</fullName>
        <ecNumber evidence="2">2.7.13.3</ecNumber>
    </recommendedName>
</protein>
<dbReference type="InterPro" id="IPR052023">
    <property type="entry name" value="Histidine_kinase_KdpD"/>
</dbReference>
<dbReference type="Gene3D" id="3.40.50.2300">
    <property type="match status" value="1"/>
</dbReference>
<dbReference type="InterPro" id="IPR005467">
    <property type="entry name" value="His_kinase_dom"/>
</dbReference>
<dbReference type="Pfam" id="PF13185">
    <property type="entry name" value="GAF_2"/>
    <property type="match status" value="1"/>
</dbReference>
<dbReference type="Gene3D" id="3.30.565.10">
    <property type="entry name" value="Histidine kinase-like ATPase, C-terminal domain"/>
    <property type="match status" value="1"/>
</dbReference>
<keyword evidence="4" id="KW-0418">Kinase</keyword>
<gene>
    <name evidence="6" type="ORF">ETSY1_16165</name>
</gene>
<dbReference type="Proteomes" id="UP000019141">
    <property type="component" value="Unassembled WGS sequence"/>
</dbReference>
<dbReference type="InterPro" id="IPR035965">
    <property type="entry name" value="PAS-like_dom_sf"/>
</dbReference>
<accession>W4LNY5</accession>
<comment type="caution">
    <text evidence="6">The sequence shown here is derived from an EMBL/GenBank/DDBJ whole genome shotgun (WGS) entry which is preliminary data.</text>
</comment>